<dbReference type="SUPFAM" id="SSF52833">
    <property type="entry name" value="Thioredoxin-like"/>
    <property type="match status" value="1"/>
</dbReference>
<dbReference type="Gene3D" id="3.40.30.10">
    <property type="entry name" value="Glutaredoxin"/>
    <property type="match status" value="1"/>
</dbReference>
<dbReference type="InterPro" id="IPR036249">
    <property type="entry name" value="Thioredoxin-like_sf"/>
</dbReference>
<evidence type="ECO:0000313" key="4">
    <source>
        <dbReference type="Proteomes" id="UP000835052"/>
    </source>
</evidence>
<dbReference type="AlphaFoldDB" id="A0A8S1HAF8"/>
<gene>
    <name evidence="3" type="ORF">CAUJ_LOCUS8071</name>
</gene>
<dbReference type="InterPro" id="IPR013766">
    <property type="entry name" value="Thioredoxin_domain"/>
</dbReference>
<dbReference type="EMBL" id="CAJGYM010000026">
    <property type="protein sequence ID" value="CAD6192152.1"/>
    <property type="molecule type" value="Genomic_DNA"/>
</dbReference>
<dbReference type="PANTHER" id="PTHR46115">
    <property type="entry name" value="THIOREDOXIN-LIKE PROTEIN 1"/>
    <property type="match status" value="1"/>
</dbReference>
<dbReference type="Proteomes" id="UP000835052">
    <property type="component" value="Unassembled WGS sequence"/>
</dbReference>
<organism evidence="3 4">
    <name type="scientific">Caenorhabditis auriculariae</name>
    <dbReference type="NCBI Taxonomy" id="2777116"/>
    <lineage>
        <taxon>Eukaryota</taxon>
        <taxon>Metazoa</taxon>
        <taxon>Ecdysozoa</taxon>
        <taxon>Nematoda</taxon>
        <taxon>Chromadorea</taxon>
        <taxon>Rhabditida</taxon>
        <taxon>Rhabditina</taxon>
        <taxon>Rhabditomorpha</taxon>
        <taxon>Rhabditoidea</taxon>
        <taxon>Rhabditidae</taxon>
        <taxon>Peloderinae</taxon>
        <taxon>Caenorhabditis</taxon>
    </lineage>
</organism>
<dbReference type="Pfam" id="PF00085">
    <property type="entry name" value="Thioredoxin"/>
    <property type="match status" value="1"/>
</dbReference>
<feature type="domain" description="Thioredoxin" evidence="2">
    <location>
        <begin position="45"/>
        <end position="105"/>
    </location>
</feature>
<keyword evidence="4" id="KW-1185">Reference proteome</keyword>
<reference evidence="3" key="1">
    <citation type="submission" date="2020-10" db="EMBL/GenBank/DDBJ databases">
        <authorList>
            <person name="Kikuchi T."/>
        </authorList>
    </citation>
    <scope>NUCLEOTIDE SEQUENCE</scope>
    <source>
        <strain evidence="3">NKZ352</strain>
    </source>
</reference>
<keyword evidence="1" id="KW-1015">Disulfide bond</keyword>
<evidence type="ECO:0000256" key="1">
    <source>
        <dbReference type="ARBA" id="ARBA00023157"/>
    </source>
</evidence>
<sequence>MGGASKGAPKRAVPHFNLRRPLGMATIFETSDVNEFNKAVEKNPYEKMAEEFKQALFMRIDVDEADEIAAKFDVQVMPTFVILCDGERVQTVQGGAEDALREAIQKHVKGG</sequence>
<evidence type="ECO:0000313" key="3">
    <source>
        <dbReference type="EMBL" id="CAD6192152.1"/>
    </source>
</evidence>
<dbReference type="OrthoDB" id="2121326at2759"/>
<evidence type="ECO:0000259" key="2">
    <source>
        <dbReference type="Pfam" id="PF00085"/>
    </source>
</evidence>
<accession>A0A8S1HAF8</accession>
<protein>
    <recommendedName>
        <fullName evidence="2">Thioredoxin domain-containing protein</fullName>
    </recommendedName>
</protein>
<name>A0A8S1HAF8_9PELO</name>
<dbReference type="CDD" id="cd02947">
    <property type="entry name" value="TRX_family"/>
    <property type="match status" value="1"/>
</dbReference>
<comment type="caution">
    <text evidence="3">The sequence shown here is derived from an EMBL/GenBank/DDBJ whole genome shotgun (WGS) entry which is preliminary data.</text>
</comment>
<proteinExistence type="predicted"/>